<evidence type="ECO:0000313" key="3">
    <source>
        <dbReference type="Proteomes" id="UP000012174"/>
    </source>
</evidence>
<dbReference type="EMBL" id="KB706892">
    <property type="protein sequence ID" value="EMR65318.1"/>
    <property type="molecule type" value="Genomic_DNA"/>
</dbReference>
<evidence type="ECO:0000313" key="2">
    <source>
        <dbReference type="EMBL" id="EMR65318.1"/>
    </source>
</evidence>
<dbReference type="HOGENOM" id="CLU_1266884_0_0_1"/>
<dbReference type="Proteomes" id="UP000012174">
    <property type="component" value="Unassembled WGS sequence"/>
</dbReference>
<evidence type="ECO:0000256" key="1">
    <source>
        <dbReference type="SAM" id="MobiDB-lite"/>
    </source>
</evidence>
<name>M7SLQ2_EUTLA</name>
<dbReference type="OMA" id="HIKFTHY"/>
<feature type="region of interest" description="Disordered" evidence="1">
    <location>
        <begin position="181"/>
        <end position="218"/>
    </location>
</feature>
<protein>
    <submittedName>
        <fullName evidence="2">Uncharacterized protein</fullName>
    </submittedName>
</protein>
<dbReference type="eggNOG" id="ENOG502R8IH">
    <property type="taxonomic scope" value="Eukaryota"/>
</dbReference>
<dbReference type="AlphaFoldDB" id="M7SLQ2"/>
<dbReference type="KEGG" id="ela:UCREL1_7699"/>
<reference evidence="3" key="1">
    <citation type="journal article" date="2013" name="Genome Announc.">
        <title>Draft genome sequence of the grapevine dieback fungus Eutypa lata UCR-EL1.</title>
        <authorList>
            <person name="Blanco-Ulate B."/>
            <person name="Rolshausen P.E."/>
            <person name="Cantu D."/>
        </authorList>
    </citation>
    <scope>NUCLEOTIDE SEQUENCE [LARGE SCALE GENOMIC DNA]</scope>
    <source>
        <strain evidence="3">UCR-EL1</strain>
    </source>
</reference>
<organism evidence="2 3">
    <name type="scientific">Eutypa lata (strain UCR-EL1)</name>
    <name type="common">Grapevine dieback disease fungus</name>
    <name type="synonym">Eutypa armeniacae</name>
    <dbReference type="NCBI Taxonomy" id="1287681"/>
    <lineage>
        <taxon>Eukaryota</taxon>
        <taxon>Fungi</taxon>
        <taxon>Dikarya</taxon>
        <taxon>Ascomycota</taxon>
        <taxon>Pezizomycotina</taxon>
        <taxon>Sordariomycetes</taxon>
        <taxon>Xylariomycetidae</taxon>
        <taxon>Xylariales</taxon>
        <taxon>Diatrypaceae</taxon>
        <taxon>Eutypa</taxon>
    </lineage>
</organism>
<proteinExistence type="predicted"/>
<dbReference type="OrthoDB" id="4710512at2759"/>
<sequence length="218" mass="24951">MATQQQKQKSSQKRVKSLRDVLPRRGFEYRVNQVIFKRDQDAYAFKMALIEATNNLHKTEVDEHLADLMKKAKEVQKPSDSDHTIAFEAAGRQTPWAVDLKKGIISELLRFLITSRERHIKFTHYRPNKVDPSTEGKLAKAIDEFIGDSPAAEPDEHWKETDELDPKIIDKMMERMRKGLGADWGASSSDEEMEEAKKTENEAEAEELGNKLGALKLK</sequence>
<accession>M7SLQ2</accession>
<keyword evidence="3" id="KW-1185">Reference proteome</keyword>
<gene>
    <name evidence="2" type="ORF">UCREL1_7699</name>
</gene>